<keyword evidence="2" id="KW-1185">Reference proteome</keyword>
<name>A0A2V1AXW4_9ASCO</name>
<proteinExistence type="predicted"/>
<organism evidence="1 2">
    <name type="scientific">Candidozyma haemuli</name>
    <dbReference type="NCBI Taxonomy" id="45357"/>
    <lineage>
        <taxon>Eukaryota</taxon>
        <taxon>Fungi</taxon>
        <taxon>Dikarya</taxon>
        <taxon>Ascomycota</taxon>
        <taxon>Saccharomycotina</taxon>
        <taxon>Pichiomycetes</taxon>
        <taxon>Metschnikowiaceae</taxon>
        <taxon>Candidozyma</taxon>
    </lineage>
</organism>
<dbReference type="EMBL" id="PKFO01000006">
    <property type="protein sequence ID" value="PVH22203.1"/>
    <property type="molecule type" value="Genomic_DNA"/>
</dbReference>
<protein>
    <submittedName>
        <fullName evidence="1">Uncharacterized protein</fullName>
    </submittedName>
</protein>
<gene>
    <name evidence="1" type="ORF">CXQ85_004873</name>
</gene>
<reference evidence="1 2" key="1">
    <citation type="submission" date="2017-12" db="EMBL/GenBank/DDBJ databases">
        <title>Genome Sequence of a Multidrug-Resistant Candida haemulonii Isolate from a Patient with Chronic Leg Ulcers in Israel.</title>
        <authorList>
            <person name="Chow N.A."/>
            <person name="Gade L."/>
            <person name="Batra D."/>
            <person name="Rowe L.A."/>
            <person name="Ben-Ami R."/>
            <person name="Loparev V.N."/>
            <person name="Litvintseva A.P."/>
        </authorList>
    </citation>
    <scope>NUCLEOTIDE SEQUENCE [LARGE SCALE GENOMIC DNA]</scope>
    <source>
        <strain evidence="1 2">B11899</strain>
    </source>
</reference>
<dbReference type="Proteomes" id="UP000244309">
    <property type="component" value="Unassembled WGS sequence"/>
</dbReference>
<evidence type="ECO:0000313" key="2">
    <source>
        <dbReference type="Proteomes" id="UP000244309"/>
    </source>
</evidence>
<accession>A0A2V1AXW4</accession>
<dbReference type="RefSeq" id="XP_025343143.1">
    <property type="nucleotide sequence ID" value="XM_025488481.1"/>
</dbReference>
<sequence>MDIAASFFSFEKFKVGARTPGTIWLPKPIKDTYVSHTNRVYEKDGYMYSGSRVVVELDNPNIRLEIEEKVTKKFGWEPDLSKESCYAVYAVIHPSQLSIQEFRTDKQDKAFGRCVMVSGQDVFAFSTLATEMQLSLFLDQETKSDDGSLTLRSATCRQTSFAHAEYEPVVLPGQQVADSLELALYMEEGEMPEVTMTGVKIAFQELSSTTQATNNQVSIKRSYCESPCLDKTMKEKLCFEKQKNGTWKCCVPRSFYQCVLPKLGPTFFTNTQSRTYSIKATVSVECSGVFQDLTVYEEITVASTMFSKKRESCPGPPQRQRGIVHIEEVRMGRVFELEESAKHVEKLRQIGYQYICQRTEAISYDDKVRAVSVITVLPTMLVQYNQEKIPNKLLRSWGLDKFGSRSLTKRSKAMVCEYAPADPPYAKYMLYSGEYLAIPEFSAFTTHGYCYGCTTYSRPFFFNKKNKLVVTFVGENLSREEPGHAVLPNARLTDFLRIELFDTKEQPSRLHIDLHEYIQGMA</sequence>
<dbReference type="AlphaFoldDB" id="A0A2V1AXW4"/>
<evidence type="ECO:0000313" key="1">
    <source>
        <dbReference type="EMBL" id="PVH22203.1"/>
    </source>
</evidence>
<dbReference type="GeneID" id="37010203"/>
<comment type="caution">
    <text evidence="1">The sequence shown here is derived from an EMBL/GenBank/DDBJ whole genome shotgun (WGS) entry which is preliminary data.</text>
</comment>
<dbReference type="VEuPathDB" id="FungiDB:CXQ85_004873"/>
<dbReference type="OrthoDB" id="10681277at2759"/>